<reference evidence="3" key="1">
    <citation type="journal article" date="2019" name="Int. J. Syst. Evol. Microbiol.">
        <title>The Global Catalogue of Microorganisms (GCM) 10K type strain sequencing project: providing services to taxonomists for standard genome sequencing and annotation.</title>
        <authorList>
            <consortium name="The Broad Institute Genomics Platform"/>
            <consortium name="The Broad Institute Genome Sequencing Center for Infectious Disease"/>
            <person name="Wu L."/>
            <person name="Ma J."/>
        </authorList>
    </citation>
    <scope>NUCLEOTIDE SEQUENCE [LARGE SCALE GENOMIC DNA]</scope>
    <source>
        <strain evidence="3">JCM 19173</strain>
    </source>
</reference>
<gene>
    <name evidence="2" type="ORF">GCM10010844_36220</name>
</gene>
<proteinExistence type="predicted"/>
<evidence type="ECO:0000256" key="1">
    <source>
        <dbReference type="SAM" id="MobiDB-lite"/>
    </source>
</evidence>
<feature type="region of interest" description="Disordered" evidence="1">
    <location>
        <begin position="1"/>
        <end position="20"/>
    </location>
</feature>
<organism evidence="2 3">
    <name type="scientific">Deinococcus radiotolerans</name>
    <dbReference type="NCBI Taxonomy" id="1309407"/>
    <lineage>
        <taxon>Bacteria</taxon>
        <taxon>Thermotogati</taxon>
        <taxon>Deinococcota</taxon>
        <taxon>Deinococci</taxon>
        <taxon>Deinococcales</taxon>
        <taxon>Deinococcaceae</taxon>
        <taxon>Deinococcus</taxon>
    </lineage>
</organism>
<evidence type="ECO:0000313" key="3">
    <source>
        <dbReference type="Proteomes" id="UP000604341"/>
    </source>
</evidence>
<feature type="region of interest" description="Disordered" evidence="1">
    <location>
        <begin position="29"/>
        <end position="59"/>
    </location>
</feature>
<keyword evidence="3" id="KW-1185">Reference proteome</keyword>
<comment type="caution">
    <text evidence="2">The sequence shown here is derived from an EMBL/GenBank/DDBJ whole genome shotgun (WGS) entry which is preliminary data.</text>
</comment>
<accession>A0ABQ2FPJ2</accession>
<protein>
    <submittedName>
        <fullName evidence="2">Uncharacterized protein</fullName>
    </submittedName>
</protein>
<name>A0ABQ2FPJ2_9DEIO</name>
<sequence>MLRDAAPTGQEATGAVPVTGLVRQIGNAPDVRSLAPGPDQDRHPTLPIRGHAAGVSALS</sequence>
<evidence type="ECO:0000313" key="2">
    <source>
        <dbReference type="EMBL" id="GGL14149.1"/>
    </source>
</evidence>
<dbReference type="EMBL" id="BMPE01000018">
    <property type="protein sequence ID" value="GGL14149.1"/>
    <property type="molecule type" value="Genomic_DNA"/>
</dbReference>
<dbReference type="Proteomes" id="UP000604341">
    <property type="component" value="Unassembled WGS sequence"/>
</dbReference>